<evidence type="ECO:0000256" key="4">
    <source>
        <dbReference type="ARBA" id="ARBA00022679"/>
    </source>
</evidence>
<protein>
    <submittedName>
        <fullName evidence="10">Glycosyltransferase family 39 protein</fullName>
        <ecNumber evidence="10">2.4.-.-</ecNumber>
    </submittedName>
</protein>
<evidence type="ECO:0000256" key="6">
    <source>
        <dbReference type="ARBA" id="ARBA00022989"/>
    </source>
</evidence>
<dbReference type="RefSeq" id="WP_260593404.1">
    <property type="nucleotide sequence ID" value="NZ_CP104003.1"/>
</dbReference>
<evidence type="ECO:0000256" key="7">
    <source>
        <dbReference type="ARBA" id="ARBA00023136"/>
    </source>
</evidence>
<dbReference type="AlphaFoldDB" id="A0A9E7R341"/>
<dbReference type="InterPro" id="IPR050297">
    <property type="entry name" value="LipidA_mod_glycosyltrf_83"/>
</dbReference>
<keyword evidence="7 8" id="KW-0472">Membrane</keyword>
<dbReference type="Pfam" id="PF13231">
    <property type="entry name" value="PMT_2"/>
    <property type="match status" value="1"/>
</dbReference>
<dbReference type="GeneID" id="74944752"/>
<dbReference type="GO" id="GO:0016763">
    <property type="term" value="F:pentosyltransferase activity"/>
    <property type="evidence" value="ECO:0007669"/>
    <property type="project" value="TreeGrafter"/>
</dbReference>
<feature type="transmembrane region" description="Helical" evidence="8">
    <location>
        <begin position="207"/>
        <end position="227"/>
    </location>
</feature>
<dbReference type="PANTHER" id="PTHR33908">
    <property type="entry name" value="MANNOSYLTRANSFERASE YKCB-RELATED"/>
    <property type="match status" value="1"/>
</dbReference>
<reference evidence="10" key="1">
    <citation type="submission" date="2022-09" db="EMBL/GenBank/DDBJ databases">
        <title>Diverse halophilic archaea isolated from saline environments.</title>
        <authorList>
            <person name="Cui H.-L."/>
        </authorList>
    </citation>
    <scope>NUCLEOTIDE SEQUENCE</scope>
    <source>
        <strain evidence="10">ZS-35-S2</strain>
    </source>
</reference>
<feature type="transmembrane region" description="Helical" evidence="8">
    <location>
        <begin position="12"/>
        <end position="30"/>
    </location>
</feature>
<evidence type="ECO:0000256" key="5">
    <source>
        <dbReference type="ARBA" id="ARBA00022692"/>
    </source>
</evidence>
<feature type="transmembrane region" description="Helical" evidence="8">
    <location>
        <begin position="303"/>
        <end position="328"/>
    </location>
</feature>
<keyword evidence="4 10" id="KW-0808">Transferase</keyword>
<evidence type="ECO:0000256" key="3">
    <source>
        <dbReference type="ARBA" id="ARBA00022676"/>
    </source>
</evidence>
<dbReference type="EMBL" id="CP104003">
    <property type="protein sequence ID" value="UWM54384.1"/>
    <property type="molecule type" value="Genomic_DNA"/>
</dbReference>
<evidence type="ECO:0000313" key="11">
    <source>
        <dbReference type="Proteomes" id="UP001057580"/>
    </source>
</evidence>
<evidence type="ECO:0000313" key="10">
    <source>
        <dbReference type="EMBL" id="UWM54384.1"/>
    </source>
</evidence>
<proteinExistence type="predicted"/>
<dbReference type="EC" id="2.4.-.-" evidence="10"/>
<dbReference type="GO" id="GO:0005886">
    <property type="term" value="C:plasma membrane"/>
    <property type="evidence" value="ECO:0007669"/>
    <property type="project" value="UniProtKB-SubCell"/>
</dbReference>
<feature type="transmembrane region" description="Helical" evidence="8">
    <location>
        <begin position="139"/>
        <end position="157"/>
    </location>
</feature>
<evidence type="ECO:0000256" key="2">
    <source>
        <dbReference type="ARBA" id="ARBA00022475"/>
    </source>
</evidence>
<name>A0A9E7R341_9EURY</name>
<keyword evidence="5 8" id="KW-0812">Transmembrane</keyword>
<feature type="transmembrane region" description="Helical" evidence="8">
    <location>
        <begin position="340"/>
        <end position="356"/>
    </location>
</feature>
<feature type="domain" description="Glycosyltransferase RgtA/B/C/D-like" evidence="9">
    <location>
        <begin position="64"/>
        <end position="221"/>
    </location>
</feature>
<evidence type="ECO:0000256" key="8">
    <source>
        <dbReference type="SAM" id="Phobius"/>
    </source>
</evidence>
<dbReference type="PANTHER" id="PTHR33908:SF11">
    <property type="entry name" value="MEMBRANE PROTEIN"/>
    <property type="match status" value="1"/>
</dbReference>
<evidence type="ECO:0000259" key="9">
    <source>
        <dbReference type="Pfam" id="PF13231"/>
    </source>
</evidence>
<feature type="transmembrane region" description="Helical" evidence="8">
    <location>
        <begin position="111"/>
        <end position="127"/>
    </location>
</feature>
<sequence length="544" mass="60325">MKGRVRRTLGAFPHLGEVVLLIVLCSWYLLNLRGAMNVGEVLYAQYGYSAVTGDPYVNPTHMIAPTAKYFIGVGQLVFGEGTFGARLPVVLFGLATVHVTYRLGVLLADRLVGLLAGALLGATYFFATRSVLAILDVPLTFFFVGGIYALLCFGRTGETRWVVWTGLAIGGVLTSKAYGFIYALPIVLGVLWFLWQDFGGQQRFRQAKYFVGSAVAFVAVVYLPYYVVAHPPVERDFGELIKQFLGLPESVGAFVQLVFNIPIVGNVAYVVGATLGHNLKHVGGGHAIEVGSTVYREPPIWTYVYWLTTEVGLFYLLSLIVTLGGGVLGLRNDGQRDRAFLAWVVVLPLLFVSLLTVKFPRYILPLVPVLAVTGIYYAADMSSRLRDLNSWSISRPDIDRVVMLSVVALLLIVPPSPVANSAVSPINTDTGYDEVARFIEEYQAQHEDETIVVISYHGTTLDYYLQDDIEIVAFTPKDPQGNAARYSSYRERIESGEVAFVVDLRQNRRLQGTPFYRYVRSNGDVRMMFTQSPDRKRLVVFGFE</sequence>
<dbReference type="KEGG" id="ssai:N0B31_19980"/>
<dbReference type="InterPro" id="IPR038731">
    <property type="entry name" value="RgtA/B/C-like"/>
</dbReference>
<keyword evidence="3 10" id="KW-0328">Glycosyltransferase</keyword>
<keyword evidence="6 8" id="KW-1133">Transmembrane helix</keyword>
<accession>A0A9E7R341</accession>
<feature type="transmembrane region" description="Helical" evidence="8">
    <location>
        <begin position="362"/>
        <end position="379"/>
    </location>
</feature>
<dbReference type="Proteomes" id="UP001057580">
    <property type="component" value="Chromosome"/>
</dbReference>
<keyword evidence="11" id="KW-1185">Reference proteome</keyword>
<feature type="transmembrane region" description="Helical" evidence="8">
    <location>
        <begin position="177"/>
        <end position="195"/>
    </location>
</feature>
<organism evidence="10 11">
    <name type="scientific">Salinirubellus salinus</name>
    <dbReference type="NCBI Taxonomy" id="1364945"/>
    <lineage>
        <taxon>Archaea</taxon>
        <taxon>Methanobacteriati</taxon>
        <taxon>Methanobacteriota</taxon>
        <taxon>Stenosarchaea group</taxon>
        <taxon>Halobacteria</taxon>
        <taxon>Halobacteriales</taxon>
        <taxon>Natronomonadaceae</taxon>
        <taxon>Salinirubellus</taxon>
    </lineage>
</organism>
<dbReference type="GO" id="GO:0008610">
    <property type="term" value="P:lipid biosynthetic process"/>
    <property type="evidence" value="ECO:0007669"/>
    <property type="project" value="UniProtKB-ARBA"/>
</dbReference>
<gene>
    <name evidence="10" type="ORF">N0B31_19980</name>
</gene>
<comment type="subcellular location">
    <subcellularLocation>
        <location evidence="1">Cell membrane</location>
        <topology evidence="1">Multi-pass membrane protein</topology>
    </subcellularLocation>
</comment>
<evidence type="ECO:0000256" key="1">
    <source>
        <dbReference type="ARBA" id="ARBA00004651"/>
    </source>
</evidence>
<keyword evidence="2" id="KW-1003">Cell membrane</keyword>